<dbReference type="EMBL" id="JH370146">
    <property type="protein sequence ID" value="ELA41297.1"/>
    <property type="molecule type" value="Genomic_DNA"/>
</dbReference>
<gene>
    <name evidence="2" type="ORF">VICG_01670</name>
</gene>
<dbReference type="Proteomes" id="UP000011082">
    <property type="component" value="Unassembled WGS sequence"/>
</dbReference>
<feature type="transmembrane region" description="Helical" evidence="1">
    <location>
        <begin position="287"/>
        <end position="310"/>
    </location>
</feature>
<organism evidence="2 3">
    <name type="scientific">Vittaforma corneae (strain ATCC 50505)</name>
    <name type="common">Microsporidian parasite</name>
    <name type="synonym">Nosema corneum</name>
    <dbReference type="NCBI Taxonomy" id="993615"/>
    <lineage>
        <taxon>Eukaryota</taxon>
        <taxon>Fungi</taxon>
        <taxon>Fungi incertae sedis</taxon>
        <taxon>Microsporidia</taxon>
        <taxon>Nosematidae</taxon>
        <taxon>Vittaforma</taxon>
    </lineage>
</organism>
<feature type="transmembrane region" description="Helical" evidence="1">
    <location>
        <begin position="224"/>
        <end position="244"/>
    </location>
</feature>
<sequence>MSHQQLNVEISAIDLKDLKLSDPYTKLQLLECLKAFLHSIPGVNHVIYLVDRGVDISKHLNASSTFCLDELPASTSNTEQVFSIIQYPRGLAFNSILKSNTLEANDLKYHNVELLDANLNSIDFKSQASMESLAYDCFPLLCPFAIACFSICILYIFYKFIALVLKFNKSGEKSKGPSKFEKSLGTVCNIASFSGLFDCVYFISLLLTAYYYNSINFYDQGVSIFVRYFTNRLVLGLLSSYILLNLKRKEFSYKWFMIGSGVTILAKMFTIGYLSKIYILLNVINTAQISIMAGISALCYLLYFVGFLITNGRDEIQSMRKLPSAQRYEENKKEGFVEGMYMENAGVK</sequence>
<dbReference type="RefSeq" id="XP_007605115.1">
    <property type="nucleotide sequence ID" value="XM_007605053.1"/>
</dbReference>
<feature type="transmembrane region" description="Helical" evidence="1">
    <location>
        <begin position="144"/>
        <end position="165"/>
    </location>
</feature>
<feature type="transmembrane region" description="Helical" evidence="1">
    <location>
        <begin position="186"/>
        <end position="212"/>
    </location>
</feature>
<dbReference type="HOGENOM" id="CLU_797414_0_0_1"/>
<keyword evidence="1" id="KW-0812">Transmembrane</keyword>
<reference evidence="3" key="1">
    <citation type="submission" date="2011-05" db="EMBL/GenBank/DDBJ databases">
        <title>The genome sequence of Vittaforma corneae strain ATCC 50505.</title>
        <authorList>
            <consortium name="The Broad Institute Genome Sequencing Platform"/>
            <person name="Cuomo C."/>
            <person name="Didier E."/>
            <person name="Bowers L."/>
            <person name="Young S.K."/>
            <person name="Zeng Q."/>
            <person name="Gargeya S."/>
            <person name="Fitzgerald M."/>
            <person name="Haas B."/>
            <person name="Abouelleil A."/>
            <person name="Alvarado L."/>
            <person name="Arachchi H.M."/>
            <person name="Berlin A."/>
            <person name="Chapman S.B."/>
            <person name="Gearin G."/>
            <person name="Goldberg J."/>
            <person name="Griggs A."/>
            <person name="Gujja S."/>
            <person name="Hansen M."/>
            <person name="Heiman D."/>
            <person name="Howarth C."/>
            <person name="Larimer J."/>
            <person name="Lui A."/>
            <person name="MacDonald P.J.P."/>
            <person name="McCowen C."/>
            <person name="Montmayeur A."/>
            <person name="Murphy C."/>
            <person name="Neiman D."/>
            <person name="Pearson M."/>
            <person name="Priest M."/>
            <person name="Roberts A."/>
            <person name="Saif S."/>
            <person name="Shea T."/>
            <person name="Sisk P."/>
            <person name="Stolte C."/>
            <person name="Sykes S."/>
            <person name="Wortman J."/>
            <person name="Nusbaum C."/>
            <person name="Birren B."/>
        </authorList>
    </citation>
    <scope>NUCLEOTIDE SEQUENCE [LARGE SCALE GENOMIC DNA]</scope>
    <source>
        <strain evidence="3">ATCC 50505</strain>
    </source>
</reference>
<dbReference type="InParanoid" id="L2GLX5"/>
<dbReference type="AlphaFoldDB" id="L2GLX5"/>
<protein>
    <submittedName>
        <fullName evidence="2">Uncharacterized protein</fullName>
    </submittedName>
</protein>
<name>L2GLX5_VITCO</name>
<evidence type="ECO:0000256" key="1">
    <source>
        <dbReference type="SAM" id="Phobius"/>
    </source>
</evidence>
<evidence type="ECO:0000313" key="3">
    <source>
        <dbReference type="Proteomes" id="UP000011082"/>
    </source>
</evidence>
<accession>L2GLX5</accession>
<keyword evidence="1" id="KW-0472">Membrane</keyword>
<keyword evidence="1" id="KW-1133">Transmembrane helix</keyword>
<evidence type="ECO:0000313" key="2">
    <source>
        <dbReference type="EMBL" id="ELA41297.1"/>
    </source>
</evidence>
<proteinExistence type="predicted"/>
<dbReference type="GeneID" id="19882380"/>
<dbReference type="VEuPathDB" id="MicrosporidiaDB:VICG_01670"/>
<keyword evidence="3" id="KW-1185">Reference proteome</keyword>
<feature type="transmembrane region" description="Helical" evidence="1">
    <location>
        <begin position="256"/>
        <end position="281"/>
    </location>
</feature>